<feature type="non-terminal residue" evidence="1">
    <location>
        <position position="1"/>
    </location>
</feature>
<protein>
    <submittedName>
        <fullName evidence="1">Uncharacterized protein</fullName>
    </submittedName>
</protein>
<proteinExistence type="predicted"/>
<reference evidence="1" key="1">
    <citation type="submission" date="2021-01" db="EMBL/GenBank/DDBJ databases">
        <title>Phytophthora aleatoria, a newly-described species from Pinus radiata is distinct from Phytophthora cactorum isolates based on comparative genomics.</title>
        <authorList>
            <person name="Mcdougal R."/>
            <person name="Panda P."/>
            <person name="Williams N."/>
            <person name="Studholme D.J."/>
        </authorList>
    </citation>
    <scope>NUCLEOTIDE SEQUENCE</scope>
    <source>
        <strain evidence="1">NZFS 4037</strain>
    </source>
</reference>
<organism evidence="1 2">
    <name type="scientific">Phytophthora aleatoria</name>
    <dbReference type="NCBI Taxonomy" id="2496075"/>
    <lineage>
        <taxon>Eukaryota</taxon>
        <taxon>Sar</taxon>
        <taxon>Stramenopiles</taxon>
        <taxon>Oomycota</taxon>
        <taxon>Peronosporomycetes</taxon>
        <taxon>Peronosporales</taxon>
        <taxon>Peronosporaceae</taxon>
        <taxon>Phytophthora</taxon>
    </lineage>
</organism>
<dbReference type="AlphaFoldDB" id="A0A8J5IQN9"/>
<gene>
    <name evidence="1" type="ORF">JG688_00017479</name>
</gene>
<accession>A0A8J5IQN9</accession>
<evidence type="ECO:0000313" key="1">
    <source>
        <dbReference type="EMBL" id="KAG6943691.1"/>
    </source>
</evidence>
<dbReference type="EMBL" id="JAENGY010002620">
    <property type="protein sequence ID" value="KAG6943691.1"/>
    <property type="molecule type" value="Genomic_DNA"/>
</dbReference>
<sequence length="138" mass="15590">FWFAYSGCLHCTAQYRRERTIGKNPKLGKLDLIAVCRAAAVCQLYGNGLVASTAEQVFVNDPVSSSIPPHQYRSVTQHEFPFRSWQQLFQAADVDAAALETNLTQSRQHFKIIRKLLFKNATALQRSEVNSADFMHSL</sequence>
<comment type="caution">
    <text evidence="1">The sequence shown here is derived from an EMBL/GenBank/DDBJ whole genome shotgun (WGS) entry which is preliminary data.</text>
</comment>
<evidence type="ECO:0000313" key="2">
    <source>
        <dbReference type="Proteomes" id="UP000709295"/>
    </source>
</evidence>
<name>A0A8J5IQN9_9STRA</name>
<keyword evidence="2" id="KW-1185">Reference proteome</keyword>
<dbReference type="Proteomes" id="UP000709295">
    <property type="component" value="Unassembled WGS sequence"/>
</dbReference>